<dbReference type="InterPro" id="IPR029058">
    <property type="entry name" value="AB_hydrolase_fold"/>
</dbReference>
<dbReference type="Gene3D" id="2.120.10.30">
    <property type="entry name" value="TolB, C-terminal domain"/>
    <property type="match status" value="1"/>
</dbReference>
<dbReference type="InterPro" id="IPR011044">
    <property type="entry name" value="Quino_amine_DH_bsu"/>
</dbReference>
<feature type="non-terminal residue" evidence="3">
    <location>
        <position position="544"/>
    </location>
</feature>
<dbReference type="Gene3D" id="3.40.50.1820">
    <property type="entry name" value="alpha/beta hydrolase"/>
    <property type="match status" value="1"/>
</dbReference>
<dbReference type="PANTHER" id="PTHR43056">
    <property type="entry name" value="PEPTIDASE S9 PROLYL OLIGOPEPTIDASE"/>
    <property type="match status" value="1"/>
</dbReference>
<protein>
    <submittedName>
        <fullName evidence="3">S9 family peptidase</fullName>
    </submittedName>
</protein>
<sequence>MGAGSSGPVEGDEQGPAVHPYGCWPSPVGPASVGATRVSRAGLQVVGNQAFWLASDPSAGGVQGVRRLDLAAFADGRDSAVGRLGPPDLDCRSGVHGYGGGALCAWPGGLAVVERSSGRVALLGGPRGEEVRWLTPPAPTGERWSHGDLAVVPGGRWLVAVRERVALDDPSAGSDEVVAIPIEGGEPVVAVRGRAFYGAPRPSPDGAWLALVCWDPPAMPWDESELWLWPLALEAGGAVSGPGRRVAGGPGEAVGQPLWVGEDLWFISDRSGFAEPWRLRAGEEQPELPVPLRADCQGPAWSLGQRTLAALGDGRVLTTVRTERGDQLAVLDPEAGQAEWLAQPLVQVAEVAPWGGGGVVAIGAGAREPAGVVLLRHGEARWCREDGGAGSRWPTTALSVAEPGTFEAEDGFVGHLLVFRPASDLARGPAGGRPPLLVLCHGGPTGAAEASFDPMVQFWTSRGFLVCAVDYRGSSGFGRAYQQALAGRWGEADAADVVAAARQLVEAGAVDPDRLAVRGASAGGLTALEAATSGLFHAAVVAYG</sequence>
<feature type="region of interest" description="Disordered" evidence="1">
    <location>
        <begin position="1"/>
        <end position="20"/>
    </location>
</feature>
<dbReference type="RefSeq" id="WP_377790590.1">
    <property type="nucleotide sequence ID" value="NZ_JBHLYQ010000182.1"/>
</dbReference>
<evidence type="ECO:0000256" key="1">
    <source>
        <dbReference type="SAM" id="MobiDB-lite"/>
    </source>
</evidence>
<organism evidence="3 4">
    <name type="scientific">Aciditerrimonas ferrireducens</name>
    <dbReference type="NCBI Taxonomy" id="667306"/>
    <lineage>
        <taxon>Bacteria</taxon>
        <taxon>Bacillati</taxon>
        <taxon>Actinomycetota</taxon>
        <taxon>Acidimicrobiia</taxon>
        <taxon>Acidimicrobiales</taxon>
        <taxon>Acidimicrobiaceae</taxon>
        <taxon>Aciditerrimonas</taxon>
    </lineage>
</organism>
<proteinExistence type="predicted"/>
<accession>A0ABV6C5E9</accession>
<dbReference type="Proteomes" id="UP001589788">
    <property type="component" value="Unassembled WGS sequence"/>
</dbReference>
<dbReference type="PANTHER" id="PTHR43056:SF5">
    <property type="entry name" value="PEPTIDASE S9 PROLYL OLIGOPEPTIDASE CATALYTIC DOMAIN-CONTAINING PROTEIN"/>
    <property type="match status" value="1"/>
</dbReference>
<dbReference type="Pfam" id="PF00326">
    <property type="entry name" value="Peptidase_S9"/>
    <property type="match status" value="1"/>
</dbReference>
<dbReference type="InterPro" id="IPR050585">
    <property type="entry name" value="Xaa-Pro_dipeptidyl-ppase/CocE"/>
</dbReference>
<feature type="domain" description="Peptidase S9 prolyl oligopeptidase catalytic" evidence="2">
    <location>
        <begin position="451"/>
        <end position="543"/>
    </location>
</feature>
<dbReference type="EMBL" id="JBHLYQ010000182">
    <property type="protein sequence ID" value="MFC0082898.1"/>
    <property type="molecule type" value="Genomic_DNA"/>
</dbReference>
<evidence type="ECO:0000313" key="3">
    <source>
        <dbReference type="EMBL" id="MFC0082898.1"/>
    </source>
</evidence>
<evidence type="ECO:0000259" key="2">
    <source>
        <dbReference type="Pfam" id="PF00326"/>
    </source>
</evidence>
<dbReference type="SUPFAM" id="SSF53474">
    <property type="entry name" value="alpha/beta-Hydrolases"/>
    <property type="match status" value="1"/>
</dbReference>
<gene>
    <name evidence="3" type="ORF">ACFFRE_12235</name>
</gene>
<evidence type="ECO:0000313" key="4">
    <source>
        <dbReference type="Proteomes" id="UP001589788"/>
    </source>
</evidence>
<dbReference type="SUPFAM" id="SSF50969">
    <property type="entry name" value="YVTN repeat-like/Quinoprotein amine dehydrogenase"/>
    <property type="match status" value="1"/>
</dbReference>
<keyword evidence="4" id="KW-1185">Reference proteome</keyword>
<reference evidence="3 4" key="1">
    <citation type="submission" date="2024-09" db="EMBL/GenBank/DDBJ databases">
        <authorList>
            <person name="Sun Q."/>
            <person name="Mori K."/>
        </authorList>
    </citation>
    <scope>NUCLEOTIDE SEQUENCE [LARGE SCALE GENOMIC DNA]</scope>
    <source>
        <strain evidence="3 4">JCM 15389</strain>
    </source>
</reference>
<dbReference type="InterPro" id="IPR011042">
    <property type="entry name" value="6-blade_b-propeller_TolB-like"/>
</dbReference>
<name>A0ABV6C5E9_9ACTN</name>
<dbReference type="InterPro" id="IPR001375">
    <property type="entry name" value="Peptidase_S9_cat"/>
</dbReference>
<comment type="caution">
    <text evidence="3">The sequence shown here is derived from an EMBL/GenBank/DDBJ whole genome shotgun (WGS) entry which is preliminary data.</text>
</comment>